<protein>
    <submittedName>
        <fullName evidence="1">Uncharacterized protein</fullName>
    </submittedName>
</protein>
<dbReference type="Proteomes" id="UP001060215">
    <property type="component" value="Chromosome 12"/>
</dbReference>
<comment type="caution">
    <text evidence="1">The sequence shown here is derived from an EMBL/GenBank/DDBJ whole genome shotgun (WGS) entry which is preliminary data.</text>
</comment>
<name>A0ACC0G1K7_9ERIC</name>
<reference evidence="1 2" key="1">
    <citation type="journal article" date="2022" name="Plant J.">
        <title>Chromosome-level genome of Camellia lanceoleosa provides a valuable resource for understanding genome evolution and self-incompatibility.</title>
        <authorList>
            <person name="Gong W."/>
            <person name="Xiao S."/>
            <person name="Wang L."/>
            <person name="Liao Z."/>
            <person name="Chang Y."/>
            <person name="Mo W."/>
            <person name="Hu G."/>
            <person name="Li W."/>
            <person name="Zhao G."/>
            <person name="Zhu H."/>
            <person name="Hu X."/>
            <person name="Ji K."/>
            <person name="Xiang X."/>
            <person name="Song Q."/>
            <person name="Yuan D."/>
            <person name="Jin S."/>
            <person name="Zhang L."/>
        </authorList>
    </citation>
    <scope>NUCLEOTIDE SEQUENCE [LARGE SCALE GENOMIC DNA]</scope>
    <source>
        <strain evidence="1">SQ_2022a</strain>
    </source>
</reference>
<accession>A0ACC0G1K7</accession>
<sequence length="243" mass="26710">MVATQGPEKFYGSSLPKPRIYTDIKFNDEWVDPSFSVTDPLMAWADEAHWSMGGLSFNDSDDDEDNKDSSPLPPPASMTTKWWRQFMAVIEEEDVCEDVDLGLNNLKGGENGAEGDEVGVRKMRTLARKLGDDFDRVATESGLEKSKGSLVKSLSNGSETVALQTQSRRIEESDGGDEVVKVVKYVKKTNSKGRKLKRVGEKEKAKSVAESGSSTPAGKTRTSLRLAMRRLCSIIGLCGYYAP</sequence>
<keyword evidence="2" id="KW-1185">Reference proteome</keyword>
<organism evidence="1 2">
    <name type="scientific">Camellia lanceoleosa</name>
    <dbReference type="NCBI Taxonomy" id="1840588"/>
    <lineage>
        <taxon>Eukaryota</taxon>
        <taxon>Viridiplantae</taxon>
        <taxon>Streptophyta</taxon>
        <taxon>Embryophyta</taxon>
        <taxon>Tracheophyta</taxon>
        <taxon>Spermatophyta</taxon>
        <taxon>Magnoliopsida</taxon>
        <taxon>eudicotyledons</taxon>
        <taxon>Gunneridae</taxon>
        <taxon>Pentapetalae</taxon>
        <taxon>asterids</taxon>
        <taxon>Ericales</taxon>
        <taxon>Theaceae</taxon>
        <taxon>Camellia</taxon>
    </lineage>
</organism>
<evidence type="ECO:0000313" key="2">
    <source>
        <dbReference type="Proteomes" id="UP001060215"/>
    </source>
</evidence>
<dbReference type="EMBL" id="CM045769">
    <property type="protein sequence ID" value="KAI7994946.1"/>
    <property type="molecule type" value="Genomic_DNA"/>
</dbReference>
<gene>
    <name evidence="1" type="ORF">LOK49_LG11G01631</name>
</gene>
<proteinExistence type="predicted"/>
<evidence type="ECO:0000313" key="1">
    <source>
        <dbReference type="EMBL" id="KAI7994946.1"/>
    </source>
</evidence>